<dbReference type="GO" id="GO:0005886">
    <property type="term" value="C:plasma membrane"/>
    <property type="evidence" value="ECO:0007669"/>
    <property type="project" value="TreeGrafter"/>
</dbReference>
<proteinExistence type="predicted"/>
<dbReference type="Pfam" id="PF00020">
    <property type="entry name" value="TNFR_c6"/>
    <property type="match status" value="2"/>
</dbReference>
<dbReference type="GO" id="GO:0009986">
    <property type="term" value="C:cell surface"/>
    <property type="evidence" value="ECO:0007669"/>
    <property type="project" value="TreeGrafter"/>
</dbReference>
<dbReference type="PROSITE" id="PS50050">
    <property type="entry name" value="TNFR_NGFR_2"/>
    <property type="match status" value="1"/>
</dbReference>
<dbReference type="SUPFAM" id="SSF57586">
    <property type="entry name" value="TNF receptor-like"/>
    <property type="match status" value="1"/>
</dbReference>
<sequence>CKPGFYLNDHLKTCEECFWCCGYSDSRSIVDCIKRGMAFSEEYRGLAIEPRFSSLGLNEQFGQLQTVEKGNYEVKSVEFDKVVNQANAARVCREDQHAVELPDGIFTCSDCRECPPGSGVTIPCGSKRTFGTPVECKECATGYYSDSYSSESCKPCSMCSPDEVTVMRCTKTSKTRCGCKPCPDGYYQNQTLSKCLPCSGCCLGDLDVVVPQCLIQGMPRTHSCSYHKRKPCIPKCWYDEIMVIKHDGKQICLPCPVCSDEFGLTKPCGSVVTDGAIPKCELPILGKTFVDQQGVLQSCKVCSIGQKVLANCSAKSNTICGECKPGFYLNDHLKTCEECLWCCGYSDSRSIVDCIKQGMAFSEEYRGLAIEPPVSSLGLNEQFAQLQTVEKGNYEVKSLEFDEVVTLILISLCFFLVSVGISSKRIPILESNDHCPFPIEGNDCQLTGKKESSESGSEEPKLESPKQHSPGHMLFENTGVEVVTLDSKKSAHQHLPRDLVLHATSDELDFPGLLEDDEFALSPAIRFIISGSLMGPLELLIPHSANMVLSSNKWKIILKELKNNEWVVVSYVKGSGIEEFLPKNNHISFETDHFATFAVVGHCKERSLPVFKRMKVMAFCNKTRVGEDLVVRLYCFDDCEWSFEDLLRKEQKNGGKPMSSVESLDFSVIREEDVKIGVKDMHGWKLESGQPMKISYASLKNSFSSTPGCNLVFSPTSNKKKSGFFATIVLTQASYPTLIYASTAIEGVHSEDPIQKKNQSFFLNAVNEGEQVTNVADLTDTKSGKGKEQNSGDCIIQLQA</sequence>
<feature type="disulfide bond" evidence="1">
    <location>
        <begin position="159"/>
        <end position="177"/>
    </location>
</feature>
<gene>
    <name evidence="4" type="primary">UNC5C</name>
    <name evidence="4" type="ORF">AWC38_SpisGene15565</name>
</gene>
<dbReference type="Gene3D" id="2.10.50.10">
    <property type="entry name" value="Tumor Necrosis Factor Receptor, subunit A, domain 2"/>
    <property type="match status" value="3"/>
</dbReference>
<evidence type="ECO:0000256" key="2">
    <source>
        <dbReference type="SAM" id="MobiDB-lite"/>
    </source>
</evidence>
<dbReference type="InterPro" id="IPR001368">
    <property type="entry name" value="TNFR/NGFR_Cys_rich_reg"/>
</dbReference>
<dbReference type="GO" id="GO:0005035">
    <property type="term" value="F:death receptor activity"/>
    <property type="evidence" value="ECO:0007669"/>
    <property type="project" value="TreeGrafter"/>
</dbReference>
<dbReference type="GO" id="GO:0015026">
    <property type="term" value="F:coreceptor activity"/>
    <property type="evidence" value="ECO:0007669"/>
    <property type="project" value="TreeGrafter"/>
</dbReference>
<feature type="domain" description="TNFR-Cys" evidence="3">
    <location>
        <begin position="138"/>
        <end position="177"/>
    </location>
</feature>
<keyword evidence="4" id="KW-0675">Receptor</keyword>
<feature type="compositionally biased region" description="Basic and acidic residues" evidence="2">
    <location>
        <begin position="448"/>
        <end position="466"/>
    </location>
</feature>
<dbReference type="STRING" id="50429.A0A2B4RNH2"/>
<dbReference type="EMBL" id="LSMT01000335">
    <property type="protein sequence ID" value="PFX19984.1"/>
    <property type="molecule type" value="Genomic_DNA"/>
</dbReference>
<reference evidence="5" key="1">
    <citation type="journal article" date="2017" name="bioRxiv">
        <title>Comparative analysis of the genomes of Stylophora pistillata and Acropora digitifera provides evidence for extensive differences between species of corals.</title>
        <authorList>
            <person name="Voolstra C.R."/>
            <person name="Li Y."/>
            <person name="Liew Y.J."/>
            <person name="Baumgarten S."/>
            <person name="Zoccola D."/>
            <person name="Flot J.-F."/>
            <person name="Tambutte S."/>
            <person name="Allemand D."/>
            <person name="Aranda M."/>
        </authorList>
    </citation>
    <scope>NUCLEOTIDE SEQUENCE [LARGE SCALE GENOMIC DNA]</scope>
</reference>
<organism evidence="4 5">
    <name type="scientific">Stylophora pistillata</name>
    <name type="common">Smooth cauliflower coral</name>
    <dbReference type="NCBI Taxonomy" id="50429"/>
    <lineage>
        <taxon>Eukaryota</taxon>
        <taxon>Metazoa</taxon>
        <taxon>Cnidaria</taxon>
        <taxon>Anthozoa</taxon>
        <taxon>Hexacorallia</taxon>
        <taxon>Scleractinia</taxon>
        <taxon>Astrocoeniina</taxon>
        <taxon>Pocilloporidae</taxon>
        <taxon>Stylophora</taxon>
    </lineage>
</organism>
<dbReference type="GO" id="GO:0007266">
    <property type="term" value="P:Rho protein signal transduction"/>
    <property type="evidence" value="ECO:0007669"/>
    <property type="project" value="TreeGrafter"/>
</dbReference>
<comment type="caution">
    <text evidence="1">Lacks conserved residue(s) required for the propagation of feature annotation.</text>
</comment>
<dbReference type="SMART" id="SM00208">
    <property type="entry name" value="TNFR"/>
    <property type="match status" value="3"/>
</dbReference>
<dbReference type="InterPro" id="IPR052302">
    <property type="entry name" value="Neurotrophin_rcpt-DD"/>
</dbReference>
<dbReference type="GO" id="GO:0048406">
    <property type="term" value="F:nerve growth factor binding"/>
    <property type="evidence" value="ECO:0007669"/>
    <property type="project" value="TreeGrafter"/>
</dbReference>
<dbReference type="AlphaFoldDB" id="A0A2B4RNH2"/>
<evidence type="ECO:0000259" key="3">
    <source>
        <dbReference type="PROSITE" id="PS50050"/>
    </source>
</evidence>
<name>A0A2B4RNH2_STYPI</name>
<dbReference type="Proteomes" id="UP000225706">
    <property type="component" value="Unassembled WGS sequence"/>
</dbReference>
<feature type="non-terminal residue" evidence="4">
    <location>
        <position position="1"/>
    </location>
</feature>
<evidence type="ECO:0000313" key="5">
    <source>
        <dbReference type="Proteomes" id="UP000225706"/>
    </source>
</evidence>
<feature type="disulfide bond" evidence="1">
    <location>
        <begin position="156"/>
        <end position="169"/>
    </location>
</feature>
<dbReference type="PANTHER" id="PTHR46605">
    <property type="entry name" value="TUMOR NECROSIS FACTOR RECEPTOR"/>
    <property type="match status" value="1"/>
</dbReference>
<accession>A0A2B4RNH2</accession>
<dbReference type="PANTHER" id="PTHR46605:SF2">
    <property type="entry name" value="TNFR-CYS DOMAIN-CONTAINING PROTEIN"/>
    <property type="match status" value="1"/>
</dbReference>
<feature type="region of interest" description="Disordered" evidence="2">
    <location>
        <begin position="446"/>
        <end position="473"/>
    </location>
</feature>
<feature type="repeat" description="TNFR-Cys" evidence="1">
    <location>
        <begin position="138"/>
        <end position="177"/>
    </location>
</feature>
<evidence type="ECO:0000313" key="4">
    <source>
        <dbReference type="EMBL" id="PFX19984.1"/>
    </source>
</evidence>
<protein>
    <submittedName>
        <fullName evidence="4">Netrin receptor UNC5C</fullName>
    </submittedName>
</protein>
<evidence type="ECO:0000256" key="1">
    <source>
        <dbReference type="PROSITE-ProRule" id="PRU00206"/>
    </source>
</evidence>
<dbReference type="OrthoDB" id="8848202at2759"/>
<keyword evidence="1" id="KW-1015">Disulfide bond</keyword>
<comment type="caution">
    <text evidence="4">The sequence shown here is derived from an EMBL/GenBank/DDBJ whole genome shotgun (WGS) entry which is preliminary data.</text>
</comment>
<keyword evidence="5" id="KW-1185">Reference proteome</keyword>